<dbReference type="InterPro" id="IPR036638">
    <property type="entry name" value="HLH_DNA-bd_sf"/>
</dbReference>
<accession>G8JQN3</accession>
<dbReference type="EMBL" id="CP002499">
    <property type="protein sequence ID" value="AET39017.1"/>
    <property type="molecule type" value="Genomic_DNA"/>
</dbReference>
<dbReference type="HOGENOM" id="CLU_2026724_0_0_1"/>
<feature type="domain" description="BHLH" evidence="1">
    <location>
        <begin position="41"/>
        <end position="93"/>
    </location>
</feature>
<dbReference type="GO" id="GO:0008654">
    <property type="term" value="P:phospholipid biosynthetic process"/>
    <property type="evidence" value="ECO:0007669"/>
    <property type="project" value="EnsemblFungi"/>
</dbReference>
<evidence type="ECO:0000259" key="1">
    <source>
        <dbReference type="PROSITE" id="PS50888"/>
    </source>
</evidence>
<dbReference type="SMART" id="SM00353">
    <property type="entry name" value="HLH"/>
    <property type="match status" value="1"/>
</dbReference>
<evidence type="ECO:0000313" key="2">
    <source>
        <dbReference type="EMBL" id="AET39017.1"/>
    </source>
</evidence>
<dbReference type="KEGG" id="erc:Ecym_3542"/>
<dbReference type="SUPFAM" id="SSF47459">
    <property type="entry name" value="HLH, helix-loop-helix DNA-binding domain"/>
    <property type="match status" value="1"/>
</dbReference>
<dbReference type="AlphaFoldDB" id="G8JQN3"/>
<gene>
    <name evidence="2" type="ordered locus">Ecym_3542</name>
</gene>
<dbReference type="Proteomes" id="UP000006790">
    <property type="component" value="Chromosome 3"/>
</dbReference>
<dbReference type="STRING" id="931890.G8JQN3"/>
<dbReference type="GO" id="GO:0001228">
    <property type="term" value="F:DNA-binding transcription activator activity, RNA polymerase II-specific"/>
    <property type="evidence" value="ECO:0007669"/>
    <property type="project" value="EnsemblFungi"/>
</dbReference>
<dbReference type="Gene3D" id="4.10.280.10">
    <property type="entry name" value="Helix-loop-helix DNA-binding domain"/>
    <property type="match status" value="1"/>
</dbReference>
<dbReference type="GO" id="GO:0000978">
    <property type="term" value="F:RNA polymerase II cis-regulatory region sequence-specific DNA binding"/>
    <property type="evidence" value="ECO:0007669"/>
    <property type="project" value="EnsemblFungi"/>
</dbReference>
<dbReference type="InterPro" id="IPR057072">
    <property type="entry name" value="bHLH_INO4"/>
</dbReference>
<dbReference type="OMA" id="KRENHVT"/>
<dbReference type="RefSeq" id="XP_003645834.1">
    <property type="nucleotide sequence ID" value="XM_003645786.1"/>
</dbReference>
<dbReference type="OrthoDB" id="5778525at2759"/>
<dbReference type="GeneID" id="11472307"/>
<name>G8JQN3_ERECY</name>
<proteinExistence type="predicted"/>
<reference evidence="3" key="1">
    <citation type="journal article" date="2012" name="G3 (Bethesda)">
        <title>Pichia sorbitophila, an interspecies yeast hybrid reveals early steps of genome resolution following polyploidization.</title>
        <authorList>
            <person name="Leh Louis V."/>
            <person name="Despons L."/>
            <person name="Friedrich A."/>
            <person name="Martin T."/>
            <person name="Durrens P."/>
            <person name="Casaregola S."/>
            <person name="Neuveglise C."/>
            <person name="Fairhead C."/>
            <person name="Marck C."/>
            <person name="Cruz J.A."/>
            <person name="Straub M.L."/>
            <person name="Kugler V."/>
            <person name="Sacerdot C."/>
            <person name="Uzunov Z."/>
            <person name="Thierry A."/>
            <person name="Weiss S."/>
            <person name="Bleykasten C."/>
            <person name="De Montigny J."/>
            <person name="Jacques N."/>
            <person name="Jung P."/>
            <person name="Lemaire M."/>
            <person name="Mallet S."/>
            <person name="Morel G."/>
            <person name="Richard G.F."/>
            <person name="Sarkar A."/>
            <person name="Savel G."/>
            <person name="Schacherer J."/>
            <person name="Seret M.L."/>
            <person name="Talla E."/>
            <person name="Samson G."/>
            <person name="Jubin C."/>
            <person name="Poulain J."/>
            <person name="Vacherie B."/>
            <person name="Barbe V."/>
            <person name="Pelletier E."/>
            <person name="Sherman D.J."/>
            <person name="Westhof E."/>
            <person name="Weissenbach J."/>
            <person name="Baret P.V."/>
            <person name="Wincker P."/>
            <person name="Gaillardin C."/>
            <person name="Dujon B."/>
            <person name="Souciet J.L."/>
        </authorList>
    </citation>
    <scope>NUCLEOTIDE SEQUENCE [LARGE SCALE GENOMIC DNA]</scope>
    <source>
        <strain evidence="3">CBS 270.75 / DBVPG 7215 / KCTC 17166 / NRRL Y-17582</strain>
    </source>
</reference>
<dbReference type="PROSITE" id="PS50888">
    <property type="entry name" value="BHLH"/>
    <property type="match status" value="1"/>
</dbReference>
<evidence type="ECO:0000313" key="3">
    <source>
        <dbReference type="Proteomes" id="UP000006790"/>
    </source>
</evidence>
<dbReference type="eggNOG" id="KOG3582">
    <property type="taxonomic scope" value="Eukaryota"/>
</dbReference>
<sequence>MAIGKVTKKRVSSNVIDADVTSSKVIFQEKDASREKLSHNQKRVNHVTSEQRRREILREYYDRLVKIVPDLEESENRSEWQIYVKTKNYLHWLYTRNEQLRKHLNYFNVTCPEHLVWEYREV</sequence>
<protein>
    <recommendedName>
        <fullName evidence="1">BHLH domain-containing protein</fullName>
    </recommendedName>
</protein>
<dbReference type="GO" id="GO:0046983">
    <property type="term" value="F:protein dimerization activity"/>
    <property type="evidence" value="ECO:0007669"/>
    <property type="project" value="InterPro"/>
</dbReference>
<dbReference type="GO" id="GO:0090575">
    <property type="term" value="C:RNA polymerase II transcription regulator complex"/>
    <property type="evidence" value="ECO:0007669"/>
    <property type="project" value="EnsemblFungi"/>
</dbReference>
<organism evidence="2 3">
    <name type="scientific">Eremothecium cymbalariae (strain CBS 270.75 / DBVPG 7215 / KCTC 17166 / NRRL Y-17582)</name>
    <name type="common">Yeast</name>
    <dbReference type="NCBI Taxonomy" id="931890"/>
    <lineage>
        <taxon>Eukaryota</taxon>
        <taxon>Fungi</taxon>
        <taxon>Dikarya</taxon>
        <taxon>Ascomycota</taxon>
        <taxon>Saccharomycotina</taxon>
        <taxon>Saccharomycetes</taxon>
        <taxon>Saccharomycetales</taxon>
        <taxon>Saccharomycetaceae</taxon>
        <taxon>Eremothecium</taxon>
    </lineage>
</organism>
<keyword evidence="3" id="KW-1185">Reference proteome</keyword>
<dbReference type="InterPro" id="IPR011598">
    <property type="entry name" value="bHLH_dom"/>
</dbReference>
<dbReference type="Pfam" id="PF23181">
    <property type="entry name" value="bHLH_INO4"/>
    <property type="match status" value="1"/>
</dbReference>
<dbReference type="InParanoid" id="G8JQN3"/>